<proteinExistence type="predicted"/>
<dbReference type="EMBL" id="FNFF01000028">
    <property type="protein sequence ID" value="SDL33385.1"/>
    <property type="molecule type" value="Genomic_DNA"/>
</dbReference>
<dbReference type="Proteomes" id="UP000199155">
    <property type="component" value="Unassembled WGS sequence"/>
</dbReference>
<protein>
    <recommendedName>
        <fullName evidence="5">Protein transporter Sec31</fullName>
    </recommendedName>
</protein>
<dbReference type="AlphaFoldDB" id="A0A1G9J860"/>
<keyword evidence="4" id="KW-1185">Reference proteome</keyword>
<dbReference type="OrthoDB" id="4039400at2"/>
<keyword evidence="2" id="KW-1133">Transmembrane helix</keyword>
<feature type="transmembrane region" description="Helical" evidence="2">
    <location>
        <begin position="59"/>
        <end position="78"/>
    </location>
</feature>
<evidence type="ECO:0000256" key="1">
    <source>
        <dbReference type="SAM" id="MobiDB-lite"/>
    </source>
</evidence>
<name>A0A1G9J860_9ACTN</name>
<keyword evidence="2" id="KW-0472">Membrane</keyword>
<accession>A0A1G9J860</accession>
<reference evidence="3 4" key="1">
    <citation type="submission" date="2016-10" db="EMBL/GenBank/DDBJ databases">
        <authorList>
            <person name="de Groot N.N."/>
        </authorList>
    </citation>
    <scope>NUCLEOTIDE SEQUENCE [LARGE SCALE GENOMIC DNA]</scope>
    <source>
        <strain evidence="3 4">CGMCC 4.5727</strain>
    </source>
</reference>
<evidence type="ECO:0000256" key="2">
    <source>
        <dbReference type="SAM" id="Phobius"/>
    </source>
</evidence>
<feature type="compositionally biased region" description="Basic and acidic residues" evidence="1">
    <location>
        <begin position="394"/>
        <end position="418"/>
    </location>
</feature>
<organism evidence="3 4">
    <name type="scientific">Streptomyces indicus</name>
    <dbReference type="NCBI Taxonomy" id="417292"/>
    <lineage>
        <taxon>Bacteria</taxon>
        <taxon>Bacillati</taxon>
        <taxon>Actinomycetota</taxon>
        <taxon>Actinomycetes</taxon>
        <taxon>Kitasatosporales</taxon>
        <taxon>Streptomycetaceae</taxon>
        <taxon>Streptomyces</taxon>
    </lineage>
</organism>
<evidence type="ECO:0000313" key="4">
    <source>
        <dbReference type="Proteomes" id="UP000199155"/>
    </source>
</evidence>
<feature type="region of interest" description="Disordered" evidence="1">
    <location>
        <begin position="385"/>
        <end position="418"/>
    </location>
</feature>
<keyword evidence="2" id="KW-0812">Transmembrane</keyword>
<dbReference type="RefSeq" id="WP_143041440.1">
    <property type="nucleotide sequence ID" value="NZ_FNFF01000028.1"/>
</dbReference>
<evidence type="ECO:0008006" key="5">
    <source>
        <dbReference type="Google" id="ProtNLM"/>
    </source>
</evidence>
<feature type="transmembrane region" description="Helical" evidence="2">
    <location>
        <begin position="90"/>
        <end position="115"/>
    </location>
</feature>
<gene>
    <name evidence="3" type="ORF">SAMN05421806_12827</name>
</gene>
<evidence type="ECO:0000313" key="3">
    <source>
        <dbReference type="EMBL" id="SDL33385.1"/>
    </source>
</evidence>
<sequence>MKNRSHPSAAETPPPIPGVRYRLEERTRTVTTVINGEPRETPETYHVYVPVPPRDFDRALLVGVTSVAVAVTALSVAWSTASIGDLLGTVVISVIAYGAAAVFDAAWITCIAIEWLDRYDQARAKGARTAGGWALAVAVAAIVAHGWIRGSFVIGCVGGAVSLIAKGLWVVVMRHFAVPLGEGPRAWLRQRREEIAAERAISAEVQRLDGARAYHAAVYGSTAATAQQLVAPQGRSEDKPRSAPREAGELLASEFADMIPTKAIRVVHESRPDLTPAELADVLRQYGQNVTELDVELVLGVARPTENAAPRTPAAPQPKTPAPRAFADADEPQPANDPVDRIVDDVLAGAELTAADAVRRVRDALPRLTSTQIAAQLTRRGFDTVTDGYVRTVNSRDRSKTKPAEPARPRPEPHGPYL</sequence>
<feature type="transmembrane region" description="Helical" evidence="2">
    <location>
        <begin position="127"/>
        <end position="146"/>
    </location>
</feature>
<feature type="region of interest" description="Disordered" evidence="1">
    <location>
        <begin position="306"/>
        <end position="339"/>
    </location>
</feature>